<dbReference type="GO" id="GO:0005579">
    <property type="term" value="C:membrane attack complex"/>
    <property type="evidence" value="ECO:0007669"/>
    <property type="project" value="TreeGrafter"/>
</dbReference>
<keyword evidence="2" id="KW-0964">Secreted</keyword>
<dbReference type="GO" id="GO:0006956">
    <property type="term" value="P:complement activation"/>
    <property type="evidence" value="ECO:0007669"/>
    <property type="project" value="TreeGrafter"/>
</dbReference>
<keyword evidence="5" id="KW-1133">Transmembrane helix</keyword>
<dbReference type="PANTHER" id="PTHR45742">
    <property type="entry name" value="COMPLEMENT COMPONENT C6"/>
    <property type="match status" value="1"/>
</dbReference>
<comment type="caution">
    <text evidence="7">The sequence shown here is derived from an EMBL/GenBank/DDBJ whole genome shotgun (WGS) entry which is preliminary data.</text>
</comment>
<evidence type="ECO:0000259" key="6">
    <source>
        <dbReference type="Pfam" id="PF01823"/>
    </source>
</evidence>
<name>A0AAD3H5V5_9STRA</name>
<evidence type="ECO:0000256" key="5">
    <source>
        <dbReference type="SAM" id="Phobius"/>
    </source>
</evidence>
<comment type="subcellular location">
    <subcellularLocation>
        <location evidence="1">Secreted</location>
    </subcellularLocation>
</comment>
<keyword evidence="8" id="KW-1185">Reference proteome</keyword>
<dbReference type="PANTHER" id="PTHR45742:SF8">
    <property type="entry name" value="FLOCCULATION PROTEIN FLO11"/>
    <property type="match status" value="1"/>
</dbReference>
<evidence type="ECO:0000256" key="4">
    <source>
        <dbReference type="ARBA" id="ARBA00023157"/>
    </source>
</evidence>
<dbReference type="Proteomes" id="UP001054902">
    <property type="component" value="Unassembled WGS sequence"/>
</dbReference>
<dbReference type="AlphaFoldDB" id="A0AAD3H5V5"/>
<dbReference type="InterPro" id="IPR020864">
    <property type="entry name" value="MACPF"/>
</dbReference>
<reference evidence="7 8" key="1">
    <citation type="journal article" date="2021" name="Sci. Rep.">
        <title>The genome of the diatom Chaetoceros tenuissimus carries an ancient integrated fragment of an extant virus.</title>
        <authorList>
            <person name="Hongo Y."/>
            <person name="Kimura K."/>
            <person name="Takaki Y."/>
            <person name="Yoshida Y."/>
            <person name="Baba S."/>
            <person name="Kobayashi G."/>
            <person name="Nagasaki K."/>
            <person name="Hano T."/>
            <person name="Tomaru Y."/>
        </authorList>
    </citation>
    <scope>NUCLEOTIDE SEQUENCE [LARGE SCALE GENOMIC DNA]</scope>
    <source>
        <strain evidence="7 8">NIES-3715</strain>
    </source>
</reference>
<accession>A0AAD3H5V5</accession>
<gene>
    <name evidence="7" type="ORF">CTEN210_07540</name>
</gene>
<evidence type="ECO:0000313" key="8">
    <source>
        <dbReference type="Proteomes" id="UP001054902"/>
    </source>
</evidence>
<evidence type="ECO:0000256" key="1">
    <source>
        <dbReference type="ARBA" id="ARBA00004613"/>
    </source>
</evidence>
<proteinExistence type="predicted"/>
<protein>
    <recommendedName>
        <fullName evidence="6">MACPF domain-containing protein</fullName>
    </recommendedName>
</protein>
<keyword evidence="4" id="KW-1015">Disulfide bond</keyword>
<evidence type="ECO:0000256" key="3">
    <source>
        <dbReference type="ARBA" id="ARBA00022852"/>
    </source>
</evidence>
<sequence length="716" mass="79059">MKNSSDHQSATQSRPSDKRKKLLVALGTFALVVIVISASILFSQRRNRNETSKNAIFCNAENEIAKLQGIAQTSRSVSSNNSPVEWEMPNTQFLRSKSLSPLDNFQDYGCFYHDDKDVKSFLTHDLASPGGSTDSSAQECSNFCDTEHFAITSTKCHCYLTAPKKRINIGTCAAISDTCLGLEEKIDAYMKVSTSEVCSQEKTSAVRNYFVEEDDAPFSYDIVSNTYRSSPFELSKDECGTNIYEVQTEVSSGSSTLTTTSKSVSDYANERKSNISSSIKASVSASGSAWLAKFSAKVSASADREANSLMKSSGATSTGSRVYTSFIVKRLAEVKILDFENKLNFVTFNKQFANLLRRYRDSGYDIDIAKEIFDKYGMFVVERGLFGGYRQIRATVNESDIKNYSSNESDFKACYELSVSAKASAFGASITGSTDVKGCSAVAKKEMSSLQDQYSEEVSTETLNGGKTEYSATGVPFFQVNPDDSILLTSKEHYPDGDDGIDLRPITEFLSSLKVSPLEVRRHLITEIQFDEIKTHLEDHMIDVLKSKLDILDTCTSDINCVLSFLTAEQDSCSCYSPLKTPASWRLYTTVEQTASNCLWDVKRIQFFASSDCGSDEISTVGGTSFSSGHKSYSSTSNAFKQSNIWAGLCRNEEYWIGMTFPDEVDVGCISVQNDNYHQVNSLTVQKKNPVTGVWESVAFKGNMNTSDQAVNIIEI</sequence>
<evidence type="ECO:0000256" key="2">
    <source>
        <dbReference type="ARBA" id="ARBA00022525"/>
    </source>
</evidence>
<organism evidence="7 8">
    <name type="scientific">Chaetoceros tenuissimus</name>
    <dbReference type="NCBI Taxonomy" id="426638"/>
    <lineage>
        <taxon>Eukaryota</taxon>
        <taxon>Sar</taxon>
        <taxon>Stramenopiles</taxon>
        <taxon>Ochrophyta</taxon>
        <taxon>Bacillariophyta</taxon>
        <taxon>Coscinodiscophyceae</taxon>
        <taxon>Chaetocerotophycidae</taxon>
        <taxon>Chaetocerotales</taxon>
        <taxon>Chaetocerotaceae</taxon>
        <taxon>Chaetoceros</taxon>
    </lineage>
</organism>
<evidence type="ECO:0000313" key="7">
    <source>
        <dbReference type="EMBL" id="GFH51064.1"/>
    </source>
</evidence>
<dbReference type="EMBL" id="BLLK01000045">
    <property type="protein sequence ID" value="GFH51064.1"/>
    <property type="molecule type" value="Genomic_DNA"/>
</dbReference>
<dbReference type="GO" id="GO:0031640">
    <property type="term" value="P:killing of cells of another organism"/>
    <property type="evidence" value="ECO:0007669"/>
    <property type="project" value="UniProtKB-KW"/>
</dbReference>
<feature type="domain" description="MACPF" evidence="6">
    <location>
        <begin position="333"/>
        <end position="469"/>
    </location>
</feature>
<keyword evidence="5" id="KW-0812">Transmembrane</keyword>
<keyword evidence="5" id="KW-0472">Membrane</keyword>
<dbReference type="GO" id="GO:0005576">
    <property type="term" value="C:extracellular region"/>
    <property type="evidence" value="ECO:0007669"/>
    <property type="project" value="UniProtKB-SubCell"/>
</dbReference>
<feature type="transmembrane region" description="Helical" evidence="5">
    <location>
        <begin position="21"/>
        <end position="42"/>
    </location>
</feature>
<keyword evidence="3" id="KW-0204">Cytolysis</keyword>
<dbReference type="Pfam" id="PF01823">
    <property type="entry name" value="MACPF"/>
    <property type="match status" value="1"/>
</dbReference>